<sequence>MRGNQVISQCQVQWGHDGLVDTSWKGTAQFIKHFPEFNFEDKIALDGWSNDMNIAHSQSKEMIHAAQPKEVVTNSGQMASDPLLAGMRRKSTRERISNKQLEDFDDQ</sequence>
<feature type="compositionally biased region" description="Basic and acidic residues" evidence="1">
    <location>
        <begin position="93"/>
        <end position="107"/>
    </location>
</feature>
<feature type="region of interest" description="Disordered" evidence="1">
    <location>
        <begin position="70"/>
        <end position="107"/>
    </location>
</feature>
<organism evidence="2 3">
    <name type="scientific">Stylosanthes scabra</name>
    <dbReference type="NCBI Taxonomy" id="79078"/>
    <lineage>
        <taxon>Eukaryota</taxon>
        <taxon>Viridiplantae</taxon>
        <taxon>Streptophyta</taxon>
        <taxon>Embryophyta</taxon>
        <taxon>Tracheophyta</taxon>
        <taxon>Spermatophyta</taxon>
        <taxon>Magnoliopsida</taxon>
        <taxon>eudicotyledons</taxon>
        <taxon>Gunneridae</taxon>
        <taxon>Pentapetalae</taxon>
        <taxon>rosids</taxon>
        <taxon>fabids</taxon>
        <taxon>Fabales</taxon>
        <taxon>Fabaceae</taxon>
        <taxon>Papilionoideae</taxon>
        <taxon>50 kb inversion clade</taxon>
        <taxon>dalbergioids sensu lato</taxon>
        <taxon>Dalbergieae</taxon>
        <taxon>Pterocarpus clade</taxon>
        <taxon>Stylosanthes</taxon>
    </lineage>
</organism>
<accession>A0ABU6UIL4</accession>
<gene>
    <name evidence="2" type="ORF">PIB30_051167</name>
</gene>
<dbReference type="EMBL" id="JASCZI010121188">
    <property type="protein sequence ID" value="MED6160390.1"/>
    <property type="molecule type" value="Genomic_DNA"/>
</dbReference>
<reference evidence="2 3" key="1">
    <citation type="journal article" date="2023" name="Plants (Basel)">
        <title>Bridging the Gap: Combining Genomics and Transcriptomics Approaches to Understand Stylosanthes scabra, an Orphan Legume from the Brazilian Caatinga.</title>
        <authorList>
            <person name="Ferreira-Neto J.R.C."/>
            <person name="da Silva M.D."/>
            <person name="Binneck E."/>
            <person name="de Melo N.F."/>
            <person name="da Silva R.H."/>
            <person name="de Melo A.L.T.M."/>
            <person name="Pandolfi V."/>
            <person name="Bustamante F.O."/>
            <person name="Brasileiro-Vidal A.C."/>
            <person name="Benko-Iseppon A.M."/>
        </authorList>
    </citation>
    <scope>NUCLEOTIDE SEQUENCE [LARGE SCALE GENOMIC DNA]</scope>
    <source>
        <tissue evidence="2">Leaves</tissue>
    </source>
</reference>
<dbReference type="Proteomes" id="UP001341840">
    <property type="component" value="Unassembled WGS sequence"/>
</dbReference>
<name>A0ABU6UIL4_9FABA</name>
<evidence type="ECO:0000256" key="1">
    <source>
        <dbReference type="SAM" id="MobiDB-lite"/>
    </source>
</evidence>
<evidence type="ECO:0000313" key="3">
    <source>
        <dbReference type="Proteomes" id="UP001341840"/>
    </source>
</evidence>
<evidence type="ECO:0000313" key="2">
    <source>
        <dbReference type="EMBL" id="MED6160390.1"/>
    </source>
</evidence>
<proteinExistence type="predicted"/>
<comment type="caution">
    <text evidence="2">The sequence shown here is derived from an EMBL/GenBank/DDBJ whole genome shotgun (WGS) entry which is preliminary data.</text>
</comment>
<keyword evidence="3" id="KW-1185">Reference proteome</keyword>
<protein>
    <submittedName>
        <fullName evidence="2">Uncharacterized protein</fullName>
    </submittedName>
</protein>